<dbReference type="EMBL" id="CADCUQ010000618">
    <property type="protein sequence ID" value="CAA9418723.1"/>
    <property type="molecule type" value="Genomic_DNA"/>
</dbReference>
<protein>
    <submittedName>
        <fullName evidence="1">Uncharacterized protein</fullName>
    </submittedName>
</protein>
<evidence type="ECO:0000313" key="1">
    <source>
        <dbReference type="EMBL" id="CAA9418723.1"/>
    </source>
</evidence>
<gene>
    <name evidence="1" type="ORF">AVDCRST_MAG64-2738</name>
</gene>
<dbReference type="AlphaFoldDB" id="A0A6J4PKM7"/>
<reference evidence="1" key="1">
    <citation type="submission" date="2020-02" db="EMBL/GenBank/DDBJ databases">
        <authorList>
            <person name="Meier V. D."/>
        </authorList>
    </citation>
    <scope>NUCLEOTIDE SEQUENCE</scope>
    <source>
        <strain evidence="1">AVDCRST_MAG64</strain>
    </source>
</reference>
<sequence length="45" mass="4965">GDQRLQRPVDLHAGRRAAQRLGLVDAELQHVPRLSGRAGDRADHV</sequence>
<name>A0A6J4PKM7_9BACT</name>
<proteinExistence type="predicted"/>
<feature type="non-terminal residue" evidence="1">
    <location>
        <position position="1"/>
    </location>
</feature>
<organism evidence="1">
    <name type="scientific">uncultured Phycisphaerae bacterium</name>
    <dbReference type="NCBI Taxonomy" id="904963"/>
    <lineage>
        <taxon>Bacteria</taxon>
        <taxon>Pseudomonadati</taxon>
        <taxon>Planctomycetota</taxon>
        <taxon>Phycisphaerae</taxon>
        <taxon>environmental samples</taxon>
    </lineage>
</organism>
<feature type="non-terminal residue" evidence="1">
    <location>
        <position position="45"/>
    </location>
</feature>
<accession>A0A6J4PKM7</accession>